<evidence type="ECO:0000313" key="1">
    <source>
        <dbReference type="Proteomes" id="UP000095286"/>
    </source>
</evidence>
<organism evidence="1 2">
    <name type="scientific">Rhabditophanes sp. KR3021</name>
    <dbReference type="NCBI Taxonomy" id="114890"/>
    <lineage>
        <taxon>Eukaryota</taxon>
        <taxon>Metazoa</taxon>
        <taxon>Ecdysozoa</taxon>
        <taxon>Nematoda</taxon>
        <taxon>Chromadorea</taxon>
        <taxon>Rhabditida</taxon>
        <taxon>Tylenchina</taxon>
        <taxon>Panagrolaimomorpha</taxon>
        <taxon>Strongyloidoidea</taxon>
        <taxon>Alloionematidae</taxon>
        <taxon>Rhabditophanes</taxon>
    </lineage>
</organism>
<accession>A0AC35UBG3</accession>
<protein>
    <submittedName>
        <fullName evidence="2">t-SNARE coiled-coil homology domain-containing protein</fullName>
    </submittedName>
</protein>
<sequence length="306" mass="34894">MPFRDRTQEFRTTGASYQMKIQANVPKANLDGRQQLIKESIEFNQLSKRISRDLTSTCAKLEKLAELAKRKSLFEDKGNDIEELAKVVKQDITGLNKQIALLMEYGKQRVGSHNQSQDHSKLVVVGLQSKLANVSKTYQDVLGVRTENMKQIRNRAGMYSQTQQQRTNGPMLPNSSTKSLLLMDDERKHGVALDMDGLEQEQLQNQAMILDETEGYLRSRNTAMETIEKNIHEIGSIFSQLATLVAEQGDMITRIDSNVEQSSINIEGAHHELVKYFNTIARNRWLVFKVFFTICIAFMIFVVFLT</sequence>
<reference evidence="2" key="1">
    <citation type="submission" date="2016-11" db="UniProtKB">
        <authorList>
            <consortium name="WormBaseParasite"/>
        </authorList>
    </citation>
    <scope>IDENTIFICATION</scope>
    <source>
        <strain evidence="2">KR3021</strain>
    </source>
</reference>
<name>A0AC35UBG3_9BILA</name>
<dbReference type="WBParaSite" id="RSKR_0001013800.1">
    <property type="protein sequence ID" value="RSKR_0001013800.1"/>
    <property type="gene ID" value="RSKR_0001013800"/>
</dbReference>
<dbReference type="Proteomes" id="UP000095286">
    <property type="component" value="Unplaced"/>
</dbReference>
<evidence type="ECO:0000313" key="2">
    <source>
        <dbReference type="WBParaSite" id="RSKR_0001013800.1"/>
    </source>
</evidence>
<proteinExistence type="predicted"/>